<protein>
    <submittedName>
        <fullName evidence="2">Sugar transferase</fullName>
    </submittedName>
</protein>
<evidence type="ECO:0000313" key="3">
    <source>
        <dbReference type="Proteomes" id="UP000646833"/>
    </source>
</evidence>
<feature type="domain" description="Glycosyltransferase subfamily 4-like N-terminal" evidence="1">
    <location>
        <begin position="15"/>
        <end position="170"/>
    </location>
</feature>
<reference evidence="2" key="1">
    <citation type="journal article" date="2014" name="Int. J. Syst. Evol. Microbiol.">
        <title>Complete genome sequence of Corynebacterium casei LMG S-19264T (=DSM 44701T), isolated from a smear-ripened cheese.</title>
        <authorList>
            <consortium name="US DOE Joint Genome Institute (JGI-PGF)"/>
            <person name="Walter F."/>
            <person name="Albersmeier A."/>
            <person name="Kalinowski J."/>
            <person name="Ruckert C."/>
        </authorList>
    </citation>
    <scope>NUCLEOTIDE SEQUENCE</scope>
    <source>
        <strain evidence="2">CCM 7217</strain>
    </source>
</reference>
<dbReference type="Proteomes" id="UP000646833">
    <property type="component" value="Unassembled WGS sequence"/>
</dbReference>
<dbReference type="Pfam" id="PF13692">
    <property type="entry name" value="Glyco_trans_1_4"/>
    <property type="match status" value="1"/>
</dbReference>
<dbReference type="Pfam" id="PF13439">
    <property type="entry name" value="Glyco_transf_4"/>
    <property type="match status" value="1"/>
</dbReference>
<dbReference type="GO" id="GO:0016740">
    <property type="term" value="F:transferase activity"/>
    <property type="evidence" value="ECO:0007669"/>
    <property type="project" value="UniProtKB-KW"/>
</dbReference>
<dbReference type="SUPFAM" id="SSF53756">
    <property type="entry name" value="UDP-Glycosyltransferase/glycogen phosphorylase"/>
    <property type="match status" value="1"/>
</dbReference>
<dbReference type="EMBL" id="BMCI01000001">
    <property type="protein sequence ID" value="GGC48715.1"/>
    <property type="molecule type" value="Genomic_DNA"/>
</dbReference>
<gene>
    <name evidence="2" type="ORF">GCM10007209_07930</name>
</gene>
<dbReference type="PANTHER" id="PTHR12526">
    <property type="entry name" value="GLYCOSYLTRANSFERASE"/>
    <property type="match status" value="1"/>
</dbReference>
<dbReference type="RefSeq" id="WP_188423214.1">
    <property type="nucleotide sequence ID" value="NZ_BMCI01000001.1"/>
</dbReference>
<reference evidence="2" key="2">
    <citation type="submission" date="2020-09" db="EMBL/GenBank/DDBJ databases">
        <authorList>
            <person name="Sun Q."/>
            <person name="Sedlacek I."/>
        </authorList>
    </citation>
    <scope>NUCLEOTIDE SEQUENCE</scope>
    <source>
        <strain evidence="2">CCM 7217</strain>
    </source>
</reference>
<dbReference type="AlphaFoldDB" id="A0A830DTI4"/>
<dbReference type="InterPro" id="IPR028098">
    <property type="entry name" value="Glyco_trans_4-like_N"/>
</dbReference>
<sequence length="370" mass="41804">MTAIGMHVLLIHLSGTPLYAAEIANSLLKLGNEVDALVAERNVDENYFNEDISISTVGISSNKETLLRSLSPLTYYRLLKEIKTIDPDVIHITQGFFWLNPVLPFLTSYSLVFTDHEPEETNDVTFYDRTQLYTWSKHHMRSVADSIIVHGEYLKSVLMSKKVPEDKLKALDHGTYRYYRQFDSRQDKDKNELNILFFGLIADYKGIDVFGEAIPAIMENCPRATVTIAGGGDIEKYLSDEVVSLDSVRIYDEFIPDNQVGQLFRQADVVVLPYKSGSQSGVLTIAYEYRTPVVVTDVGGLPEVVDNGETGYVVPPNDSDALASSILDVIKYPEKKQQMERKINEKVESELSWDIICEELVEHYNSLLRG</sequence>
<name>A0A830DTI4_9EURY</name>
<evidence type="ECO:0000259" key="1">
    <source>
        <dbReference type="Pfam" id="PF13439"/>
    </source>
</evidence>
<comment type="caution">
    <text evidence="2">The sequence shown here is derived from an EMBL/GenBank/DDBJ whole genome shotgun (WGS) entry which is preliminary data.</text>
</comment>
<dbReference type="CDD" id="cd03801">
    <property type="entry name" value="GT4_PimA-like"/>
    <property type="match status" value="1"/>
</dbReference>
<accession>A0A830DTI4</accession>
<keyword evidence="2" id="KW-0808">Transferase</keyword>
<dbReference type="PANTHER" id="PTHR12526:SF572">
    <property type="entry name" value="BLL5144 PROTEIN"/>
    <property type="match status" value="1"/>
</dbReference>
<dbReference type="Gene3D" id="3.40.50.2000">
    <property type="entry name" value="Glycogen Phosphorylase B"/>
    <property type="match status" value="2"/>
</dbReference>
<organism evidence="2 3">
    <name type="scientific">Haloferax sulfurifontis</name>
    <dbReference type="NCBI Taxonomy" id="255616"/>
    <lineage>
        <taxon>Archaea</taxon>
        <taxon>Methanobacteriati</taxon>
        <taxon>Methanobacteriota</taxon>
        <taxon>Stenosarchaea group</taxon>
        <taxon>Halobacteria</taxon>
        <taxon>Halobacteriales</taxon>
        <taxon>Haloferacaceae</taxon>
        <taxon>Haloferax</taxon>
    </lineage>
</organism>
<evidence type="ECO:0000313" key="2">
    <source>
        <dbReference type="EMBL" id="GGC48715.1"/>
    </source>
</evidence>
<proteinExistence type="predicted"/>